<reference evidence="4" key="1">
    <citation type="submission" date="2016-10" db="EMBL/GenBank/DDBJ databases">
        <authorList>
            <person name="Varghese N."/>
            <person name="Submissions S."/>
        </authorList>
    </citation>
    <scope>NUCLEOTIDE SEQUENCE [LARGE SCALE GENOMIC DNA]</scope>
    <source>
        <strain evidence="4">DSM 16995</strain>
    </source>
</reference>
<dbReference type="PANTHER" id="PTHR36435:SF1">
    <property type="entry name" value="CAAX AMINO TERMINAL PROTEASE FAMILY PROTEIN"/>
    <property type="match status" value="1"/>
</dbReference>
<evidence type="ECO:0000313" key="4">
    <source>
        <dbReference type="Proteomes" id="UP000199053"/>
    </source>
</evidence>
<protein>
    <recommendedName>
        <fullName evidence="2">CAAX prenyl protease 2/Lysostaphin resistance protein A-like domain-containing protein</fullName>
    </recommendedName>
</protein>
<keyword evidence="1" id="KW-0472">Membrane</keyword>
<proteinExistence type="predicted"/>
<organism evidence="3 4">
    <name type="scientific">Maridesulfovibrio ferrireducens</name>
    <dbReference type="NCBI Taxonomy" id="246191"/>
    <lineage>
        <taxon>Bacteria</taxon>
        <taxon>Pseudomonadati</taxon>
        <taxon>Thermodesulfobacteriota</taxon>
        <taxon>Desulfovibrionia</taxon>
        <taxon>Desulfovibrionales</taxon>
        <taxon>Desulfovibrionaceae</taxon>
        <taxon>Maridesulfovibrio</taxon>
    </lineage>
</organism>
<dbReference type="OrthoDB" id="5453376at2"/>
<dbReference type="RefSeq" id="WP_092158705.1">
    <property type="nucleotide sequence ID" value="NZ_FNGA01000001.1"/>
</dbReference>
<dbReference type="Proteomes" id="UP000199053">
    <property type="component" value="Unassembled WGS sequence"/>
</dbReference>
<sequence>MNIKNKSLILIITAIPFYLNDFSNIFIQAELPWLLIDYSLKLIPLGFIFYMVGKKILNLKDLGLIPLSPIKFILWTIGITLLGLCLDEPGFALWNKILPSFKLGTIPIGADSTLYTFDMTVGLMLVAIAEEIIFRGLTFTVLKEKGVSPAAIFIISGIAFGLIHWSAGPVAVVATALTGSGLMICMWKTKSILPTIVAHYIINYLSFSGQASNFWGI</sequence>
<evidence type="ECO:0000259" key="2">
    <source>
        <dbReference type="Pfam" id="PF02517"/>
    </source>
</evidence>
<accession>A0A1G9D8B4</accession>
<feature type="transmembrane region" description="Helical" evidence="1">
    <location>
        <begin position="72"/>
        <end position="94"/>
    </location>
</feature>
<dbReference type="STRING" id="246191.SAMN05660337_0950"/>
<keyword evidence="1" id="KW-1133">Transmembrane helix</keyword>
<feature type="transmembrane region" description="Helical" evidence="1">
    <location>
        <begin position="114"/>
        <end position="134"/>
    </location>
</feature>
<dbReference type="InterPro" id="IPR003675">
    <property type="entry name" value="Rce1/LyrA-like_dom"/>
</dbReference>
<dbReference type="GO" id="GO:0004175">
    <property type="term" value="F:endopeptidase activity"/>
    <property type="evidence" value="ECO:0007669"/>
    <property type="project" value="UniProtKB-ARBA"/>
</dbReference>
<keyword evidence="1" id="KW-0812">Transmembrane</keyword>
<dbReference type="PANTHER" id="PTHR36435">
    <property type="entry name" value="SLR1288 PROTEIN"/>
    <property type="match status" value="1"/>
</dbReference>
<dbReference type="Pfam" id="PF02517">
    <property type="entry name" value="Rce1-like"/>
    <property type="match status" value="1"/>
</dbReference>
<feature type="domain" description="CAAX prenyl protease 2/Lysostaphin resistance protein A-like" evidence="2">
    <location>
        <begin position="116"/>
        <end position="204"/>
    </location>
</feature>
<feature type="transmembrane region" description="Helical" evidence="1">
    <location>
        <begin position="146"/>
        <end position="163"/>
    </location>
</feature>
<dbReference type="GO" id="GO:0080120">
    <property type="term" value="P:CAAX-box protein maturation"/>
    <property type="evidence" value="ECO:0007669"/>
    <property type="project" value="UniProtKB-ARBA"/>
</dbReference>
<dbReference type="AlphaFoldDB" id="A0A1G9D8B4"/>
<gene>
    <name evidence="3" type="ORF">SAMN05660337_0950</name>
</gene>
<dbReference type="EMBL" id="FNGA01000001">
    <property type="protein sequence ID" value="SDK60122.1"/>
    <property type="molecule type" value="Genomic_DNA"/>
</dbReference>
<evidence type="ECO:0000256" key="1">
    <source>
        <dbReference type="SAM" id="Phobius"/>
    </source>
</evidence>
<keyword evidence="4" id="KW-1185">Reference proteome</keyword>
<evidence type="ECO:0000313" key="3">
    <source>
        <dbReference type="EMBL" id="SDK60122.1"/>
    </source>
</evidence>
<name>A0A1G9D8B4_9BACT</name>
<feature type="transmembrane region" description="Helical" evidence="1">
    <location>
        <begin position="7"/>
        <end position="27"/>
    </location>
</feature>
<feature type="transmembrane region" description="Helical" evidence="1">
    <location>
        <begin position="169"/>
        <end position="187"/>
    </location>
</feature>
<dbReference type="InterPro" id="IPR052710">
    <property type="entry name" value="CAAX_protease"/>
</dbReference>
<feature type="transmembrane region" description="Helical" evidence="1">
    <location>
        <begin position="33"/>
        <end position="52"/>
    </location>
</feature>